<organism evidence="3">
    <name type="scientific">Telmatobacter sp. DSM 110680</name>
    <dbReference type="NCBI Taxonomy" id="3036704"/>
    <lineage>
        <taxon>Bacteria</taxon>
        <taxon>Pseudomonadati</taxon>
        <taxon>Acidobacteriota</taxon>
        <taxon>Terriglobia</taxon>
        <taxon>Terriglobales</taxon>
        <taxon>Acidobacteriaceae</taxon>
        <taxon>Telmatobacter</taxon>
    </lineage>
</organism>
<dbReference type="Pfam" id="PF13400">
    <property type="entry name" value="Tad"/>
    <property type="match status" value="1"/>
</dbReference>
<reference evidence="3" key="1">
    <citation type="submission" date="2023-03" db="EMBL/GenBank/DDBJ databases">
        <title>Edaphobacter sp.</title>
        <authorList>
            <person name="Huber K.J."/>
            <person name="Papendorf J."/>
            <person name="Pilke C."/>
            <person name="Bunk B."/>
            <person name="Sproeer C."/>
            <person name="Pester M."/>
        </authorList>
    </citation>
    <scope>NUCLEOTIDE SEQUENCE</scope>
    <source>
        <strain evidence="3">DSM 110680</strain>
    </source>
</reference>
<sequence length="440" mass="44306">MKLLRNEEGQTLVLTAVCASGLLGFMALALDVGVLFHTRREIQTAADAAAIAGAADYLYNQSVSSARTAACAAAATNGFTGSCTTSTSGVCSASGTTICVNIPPQSGPNTAATGTFVEAVVAQPASMIFRSGSMAVNARAVAAMPTNGQACIWLMNPSGNDLAVQGKYDIESPNCGIYVNSNTTDAMSVTGGAGTINAPFVDVVGNATLQHVPNGVTPTMNSGTRKSPWGNLAGPTSSNCSAGNTVSGNSITSSTTIPSPIGGVVCFSGSNPSISGTVTLPGAASGTVYYFENGVSIGVGATVTFGSGPAYNVNTNTFASSPATVGAVLDVGSGTLNQGSNSLLNVYSPTAGTYNGIAIFQPSTNTTQLQVQFGSNNEVMDGYIYAPGAQVYLQDHGGGVTAVGLVAGQLYDKASTFTVPHSYDQANPTTTLNRVLTLVE</sequence>
<gene>
    <name evidence="3" type="ORF">P8935_23735</name>
</gene>
<keyword evidence="1" id="KW-0472">Membrane</keyword>
<keyword evidence="1" id="KW-1133">Transmembrane helix</keyword>
<dbReference type="EMBL" id="CP121196">
    <property type="protein sequence ID" value="XBH17565.1"/>
    <property type="molecule type" value="Genomic_DNA"/>
</dbReference>
<feature type="transmembrane region" description="Helical" evidence="1">
    <location>
        <begin position="12"/>
        <end position="36"/>
    </location>
</feature>
<protein>
    <submittedName>
        <fullName evidence="3">Pilus assembly protein TadG-related protein</fullName>
    </submittedName>
</protein>
<feature type="domain" description="Putative Flp pilus-assembly TadG-like N-terminal" evidence="2">
    <location>
        <begin position="9"/>
        <end position="56"/>
    </location>
</feature>
<proteinExistence type="predicted"/>
<dbReference type="RefSeq" id="WP_348262789.1">
    <property type="nucleotide sequence ID" value="NZ_CP121196.1"/>
</dbReference>
<dbReference type="InterPro" id="IPR028087">
    <property type="entry name" value="Tad_N"/>
</dbReference>
<accession>A0AAU7DJR0</accession>
<dbReference type="AlphaFoldDB" id="A0AAU7DJR0"/>
<evidence type="ECO:0000259" key="2">
    <source>
        <dbReference type="Pfam" id="PF13400"/>
    </source>
</evidence>
<name>A0AAU7DJR0_9BACT</name>
<keyword evidence="1" id="KW-0812">Transmembrane</keyword>
<evidence type="ECO:0000313" key="3">
    <source>
        <dbReference type="EMBL" id="XBH17565.1"/>
    </source>
</evidence>
<evidence type="ECO:0000256" key="1">
    <source>
        <dbReference type="SAM" id="Phobius"/>
    </source>
</evidence>